<dbReference type="GO" id="GO:0051301">
    <property type="term" value="P:cell division"/>
    <property type="evidence" value="ECO:0007669"/>
    <property type="project" value="UniProtKB-KW"/>
</dbReference>
<dbReference type="GO" id="GO:0008963">
    <property type="term" value="F:phospho-N-acetylmuramoyl-pentapeptide-transferase activity"/>
    <property type="evidence" value="ECO:0007669"/>
    <property type="project" value="UniProtKB-UniRule"/>
</dbReference>
<dbReference type="UniPathway" id="UPA00219"/>
<feature type="transmembrane region" description="Helical" evidence="7">
    <location>
        <begin position="179"/>
        <end position="197"/>
    </location>
</feature>
<organism evidence="10 11">
    <name type="scientific">Alteribacter keqinensis</name>
    <dbReference type="NCBI Taxonomy" id="2483800"/>
    <lineage>
        <taxon>Bacteria</taxon>
        <taxon>Bacillati</taxon>
        <taxon>Bacillota</taxon>
        <taxon>Bacilli</taxon>
        <taxon>Bacillales</taxon>
        <taxon>Bacillaceae</taxon>
        <taxon>Alteribacter</taxon>
    </lineage>
</organism>
<evidence type="ECO:0000256" key="1">
    <source>
        <dbReference type="ARBA" id="ARBA00004141"/>
    </source>
</evidence>
<feature type="transmembrane region" description="Helical" evidence="7">
    <location>
        <begin position="151"/>
        <end position="172"/>
    </location>
</feature>
<protein>
    <recommendedName>
        <fullName evidence="7 8">Phospho-N-acetylmuramoyl-pentapeptide-transferase</fullName>
        <ecNumber evidence="7 8">2.7.8.13</ecNumber>
    </recommendedName>
    <alternativeName>
        <fullName evidence="7">UDP-MurNAc-pentapeptide phosphotransferase</fullName>
    </alternativeName>
</protein>
<dbReference type="InterPro" id="IPR018480">
    <property type="entry name" value="PNAcMuramoyl-5peptid_Trfase_CS"/>
</dbReference>
<dbReference type="GO" id="GO:0005886">
    <property type="term" value="C:plasma membrane"/>
    <property type="evidence" value="ECO:0007669"/>
    <property type="project" value="UniProtKB-SubCell"/>
</dbReference>
<feature type="transmembrane region" description="Helical" evidence="7">
    <location>
        <begin position="253"/>
        <end position="277"/>
    </location>
</feature>
<feature type="binding site" evidence="9">
    <location>
        <position position="171"/>
    </location>
    <ligand>
        <name>Mg(2+)</name>
        <dbReference type="ChEBI" id="CHEBI:18420"/>
    </ligand>
</feature>
<reference evidence="10 11" key="1">
    <citation type="submission" date="2018-10" db="EMBL/GenBank/DDBJ databases">
        <title>Bacillus Keqinensis sp. nov., a moderately halophilic bacterium isolated from a saline-alkaline lake.</title>
        <authorList>
            <person name="Wang H."/>
        </authorList>
    </citation>
    <scope>NUCLEOTIDE SEQUENCE [LARGE SCALE GENOMIC DNA]</scope>
    <source>
        <strain evidence="10 11">KQ-3</strain>
    </source>
</reference>
<feature type="transmembrane region" description="Helical" evidence="7">
    <location>
        <begin position="77"/>
        <end position="97"/>
    </location>
</feature>
<comment type="similarity">
    <text evidence="2 7">Belongs to the glycosyltransferase 4 family. MraY subfamily.</text>
</comment>
<name>A0A3M7TVL7_9BACI</name>
<keyword evidence="11" id="KW-1185">Reference proteome</keyword>
<evidence type="ECO:0000256" key="5">
    <source>
        <dbReference type="ARBA" id="ARBA00022989"/>
    </source>
</evidence>
<comment type="caution">
    <text evidence="10">The sequence shown here is derived from an EMBL/GenBank/DDBJ whole genome shotgun (WGS) entry which is preliminary data.</text>
</comment>
<feature type="binding site" evidence="9">
    <location>
        <position position="231"/>
    </location>
    <ligand>
        <name>Mg(2+)</name>
        <dbReference type="ChEBI" id="CHEBI:18420"/>
    </ligand>
</feature>
<keyword evidence="7" id="KW-0573">Peptidoglycan synthesis</keyword>
<dbReference type="EMBL" id="RHIB01000001">
    <property type="protein sequence ID" value="RNA69690.1"/>
    <property type="molecule type" value="Genomic_DNA"/>
</dbReference>
<dbReference type="AlphaFoldDB" id="A0A3M7TVL7"/>
<sequence length="324" mass="34916">MLEQGLLFALIMSFLITVILSPIFIPFLRRLKFGQSIRDEGPKSHQKKTGTPTMGGIMIILSIVLTTLIMGAKFHSLNVEIFLVLLVTLGFGLLGFLDDFIKVVKKRNLGLTSKQKALGQIVISVIFYIVLLQSGLSTEVFIPGTNVGFDIGWLYLPLIIIILVGASNAVNLTDGLDGLVAGTSAVAFGAFAIVAYAASMYTVSLFSVAIVGAVLGFLVFNAHPAKVFMGDTGSLALGGAIGAIAILTKTELLLVIIGGVFVIETLSVIIQVASFKLRGKRVFKMSPLHHHYELSGWSEWRVVVTFWLVGILFAAAGIYLEVWL</sequence>
<keyword evidence="4 7" id="KW-0812">Transmembrane</keyword>
<feature type="transmembrane region" description="Helical" evidence="7">
    <location>
        <begin position="6"/>
        <end position="28"/>
    </location>
</feature>
<dbReference type="InterPro" id="IPR003524">
    <property type="entry name" value="PNAcMuramoyl-5peptid_Trfase"/>
</dbReference>
<keyword evidence="7" id="KW-0131">Cell cycle</keyword>
<evidence type="ECO:0000313" key="10">
    <source>
        <dbReference type="EMBL" id="RNA69690.1"/>
    </source>
</evidence>
<gene>
    <name evidence="7" type="primary">mraY</name>
    <name evidence="10" type="ORF">EBO34_07070</name>
</gene>
<evidence type="ECO:0000256" key="8">
    <source>
        <dbReference type="NCBIfam" id="TIGR00445"/>
    </source>
</evidence>
<dbReference type="EC" id="2.7.8.13" evidence="7 8"/>
<evidence type="ECO:0000256" key="6">
    <source>
        <dbReference type="ARBA" id="ARBA00023136"/>
    </source>
</evidence>
<dbReference type="PANTHER" id="PTHR22926:SF5">
    <property type="entry name" value="PHOSPHO-N-ACETYLMURAMOYL-PENTAPEPTIDE-TRANSFERASE HOMOLOG"/>
    <property type="match status" value="1"/>
</dbReference>
<keyword evidence="7" id="KW-0961">Cell wall biogenesis/degradation</keyword>
<comment type="catalytic activity">
    <reaction evidence="7">
        <text>UDP-N-acetyl-alpha-D-muramoyl-L-alanyl-gamma-D-glutamyl-meso-2,6-diaminopimeloyl-D-alanyl-D-alanine + di-trans,octa-cis-undecaprenyl phosphate = di-trans,octa-cis-undecaprenyl diphospho-N-acetyl-alpha-D-muramoyl-L-alanyl-D-glutamyl-meso-2,6-diaminopimeloyl-D-alanyl-D-alanine + UMP</text>
        <dbReference type="Rhea" id="RHEA:28386"/>
        <dbReference type="ChEBI" id="CHEBI:57865"/>
        <dbReference type="ChEBI" id="CHEBI:60392"/>
        <dbReference type="ChEBI" id="CHEBI:61386"/>
        <dbReference type="ChEBI" id="CHEBI:61387"/>
        <dbReference type="EC" id="2.7.8.13"/>
    </reaction>
</comment>
<keyword evidence="3 7" id="KW-0808">Transferase</keyword>
<dbReference type="GO" id="GO:0008360">
    <property type="term" value="P:regulation of cell shape"/>
    <property type="evidence" value="ECO:0007669"/>
    <property type="project" value="UniProtKB-KW"/>
</dbReference>
<dbReference type="PANTHER" id="PTHR22926">
    <property type="entry name" value="PHOSPHO-N-ACETYLMURAMOYL-PENTAPEPTIDE-TRANSFERASE"/>
    <property type="match status" value="1"/>
</dbReference>
<evidence type="ECO:0000256" key="9">
    <source>
        <dbReference type="PIRSR" id="PIRSR600715-1"/>
    </source>
</evidence>
<dbReference type="RefSeq" id="WP_122897205.1">
    <property type="nucleotide sequence ID" value="NZ_RHIB01000001.1"/>
</dbReference>
<dbReference type="NCBIfam" id="TIGR00445">
    <property type="entry name" value="mraY"/>
    <property type="match status" value="1"/>
</dbReference>
<dbReference type="GO" id="GO:0051992">
    <property type="term" value="F:UDP-N-acetylmuramoyl-L-alanyl-D-glutamyl-meso-2,6-diaminopimelyl-D-alanyl-D-alanine:undecaprenyl-phosphate transferase activity"/>
    <property type="evidence" value="ECO:0007669"/>
    <property type="project" value="RHEA"/>
</dbReference>
<dbReference type="PROSITE" id="PS01347">
    <property type="entry name" value="MRAY_1"/>
    <property type="match status" value="1"/>
</dbReference>
<comment type="pathway">
    <text evidence="7">Cell wall biogenesis; peptidoglycan biosynthesis.</text>
</comment>
<evidence type="ECO:0000256" key="2">
    <source>
        <dbReference type="ARBA" id="ARBA00005583"/>
    </source>
</evidence>
<keyword evidence="7" id="KW-0133">Cell shape</keyword>
<comment type="function">
    <text evidence="7">Catalyzes the initial step of the lipid cycle reactions in the biosynthesis of the cell wall peptidoglycan: transfers peptidoglycan precursor phospho-MurNAc-pentapeptide from UDP-MurNAc-pentapeptide onto the lipid carrier undecaprenyl phosphate, yielding undecaprenyl-pyrophosphoryl-MurNAc-pentapeptide, known as lipid I.</text>
</comment>
<dbReference type="GO" id="GO:0046872">
    <property type="term" value="F:metal ion binding"/>
    <property type="evidence" value="ECO:0007669"/>
    <property type="project" value="UniProtKB-KW"/>
</dbReference>
<dbReference type="HAMAP" id="MF_00038">
    <property type="entry name" value="MraY"/>
    <property type="match status" value="1"/>
</dbReference>
<dbReference type="PROSITE" id="PS01348">
    <property type="entry name" value="MRAY_2"/>
    <property type="match status" value="1"/>
</dbReference>
<feature type="transmembrane region" description="Helical" evidence="7">
    <location>
        <begin position="49"/>
        <end position="71"/>
    </location>
</feature>
<dbReference type="Proteomes" id="UP000278746">
    <property type="component" value="Unassembled WGS sequence"/>
</dbReference>
<evidence type="ECO:0000256" key="3">
    <source>
        <dbReference type="ARBA" id="ARBA00022679"/>
    </source>
</evidence>
<evidence type="ECO:0000313" key="11">
    <source>
        <dbReference type="Proteomes" id="UP000278746"/>
    </source>
</evidence>
<keyword evidence="7 9" id="KW-0460">Magnesium</keyword>
<keyword evidence="6 7" id="KW-0472">Membrane</keyword>
<feature type="transmembrane region" description="Helical" evidence="7">
    <location>
        <begin position="203"/>
        <end position="220"/>
    </location>
</feature>
<evidence type="ECO:0000256" key="7">
    <source>
        <dbReference type="HAMAP-Rule" id="MF_00038"/>
    </source>
</evidence>
<dbReference type="OrthoDB" id="9805475at2"/>
<dbReference type="GO" id="GO:0009252">
    <property type="term" value="P:peptidoglycan biosynthetic process"/>
    <property type="evidence" value="ECO:0007669"/>
    <property type="project" value="UniProtKB-UniRule"/>
</dbReference>
<keyword evidence="7 9" id="KW-0479">Metal-binding</keyword>
<dbReference type="GO" id="GO:0071555">
    <property type="term" value="P:cell wall organization"/>
    <property type="evidence" value="ECO:0007669"/>
    <property type="project" value="UniProtKB-KW"/>
</dbReference>
<evidence type="ECO:0000256" key="4">
    <source>
        <dbReference type="ARBA" id="ARBA00022692"/>
    </source>
</evidence>
<proteinExistence type="inferred from homology"/>
<feature type="transmembrane region" description="Helical" evidence="7">
    <location>
        <begin position="117"/>
        <end position="136"/>
    </location>
</feature>
<keyword evidence="7" id="KW-0132">Cell division</keyword>
<feature type="transmembrane region" description="Helical" evidence="7">
    <location>
        <begin position="298"/>
        <end position="320"/>
    </location>
</feature>
<keyword evidence="7" id="KW-1003">Cell membrane</keyword>
<keyword evidence="5 7" id="KW-1133">Transmembrane helix</keyword>
<comment type="cofactor">
    <cofactor evidence="7 9">
        <name>Mg(2+)</name>
        <dbReference type="ChEBI" id="CHEBI:18420"/>
    </cofactor>
</comment>
<accession>A0A3M7TVL7</accession>
<feature type="transmembrane region" description="Helical" evidence="7">
    <location>
        <begin position="227"/>
        <end position="247"/>
    </location>
</feature>
<dbReference type="InterPro" id="IPR000715">
    <property type="entry name" value="Glycosyl_transferase_4"/>
</dbReference>
<dbReference type="CDD" id="cd06852">
    <property type="entry name" value="GT_MraY"/>
    <property type="match status" value="1"/>
</dbReference>
<comment type="subcellular location">
    <subcellularLocation>
        <location evidence="7">Cell membrane</location>
        <topology evidence="7">Multi-pass membrane protein</topology>
    </subcellularLocation>
    <subcellularLocation>
        <location evidence="1">Membrane</location>
        <topology evidence="1">Multi-pass membrane protein</topology>
    </subcellularLocation>
</comment>
<dbReference type="Pfam" id="PF00953">
    <property type="entry name" value="Glycos_transf_4"/>
    <property type="match status" value="1"/>
</dbReference>